<dbReference type="InterPro" id="IPR015797">
    <property type="entry name" value="NUDIX_hydrolase-like_dom_sf"/>
</dbReference>
<dbReference type="InterPro" id="IPR036866">
    <property type="entry name" value="RibonucZ/Hydroxyglut_hydro"/>
</dbReference>
<dbReference type="InterPro" id="IPR001279">
    <property type="entry name" value="Metallo-B-lactamas"/>
</dbReference>
<dbReference type="SMART" id="SM00849">
    <property type="entry name" value="Lactamase_B"/>
    <property type="match status" value="1"/>
</dbReference>
<organism evidence="2">
    <name type="scientific">uncultured marine group II/III euryarchaeote AD1000_12_F09</name>
    <dbReference type="NCBI Taxonomy" id="1457727"/>
    <lineage>
        <taxon>Archaea</taxon>
        <taxon>Methanobacteriati</taxon>
        <taxon>Methanobacteriota</taxon>
        <taxon>environmental samples</taxon>
    </lineage>
</organism>
<reference evidence="2" key="1">
    <citation type="journal article" date="2014" name="Genome Biol. Evol.">
        <title>Pangenome evidence for extensive interdomain horizontal transfer affecting lineage core and shell genes in uncultured planktonic thaumarchaeota and euryarchaeota.</title>
        <authorList>
            <person name="Deschamps P."/>
            <person name="Zivanovic Y."/>
            <person name="Moreira D."/>
            <person name="Rodriguez-Valera F."/>
            <person name="Lopez-Garcia P."/>
        </authorList>
    </citation>
    <scope>NUCLEOTIDE SEQUENCE</scope>
</reference>
<name>A0A075FQ02_9EURY</name>
<dbReference type="GO" id="GO:0016787">
    <property type="term" value="F:hydrolase activity"/>
    <property type="evidence" value="ECO:0007669"/>
    <property type="project" value="UniProtKB-KW"/>
</dbReference>
<accession>A0A075FQ02</accession>
<evidence type="ECO:0000313" key="2">
    <source>
        <dbReference type="EMBL" id="AIE91581.1"/>
    </source>
</evidence>
<dbReference type="Gene3D" id="1.10.10.10">
    <property type="entry name" value="Winged helix-like DNA-binding domain superfamily/Winged helix DNA-binding domain"/>
    <property type="match status" value="1"/>
</dbReference>
<dbReference type="PROSITE" id="PS51462">
    <property type="entry name" value="NUDIX"/>
    <property type="match status" value="1"/>
</dbReference>
<dbReference type="InterPro" id="IPR036388">
    <property type="entry name" value="WH-like_DNA-bd_sf"/>
</dbReference>
<sequence>MPKSEITTPRSSASVILSRERDGGHEILLGHRVSELPAFPDVWSFPGGAISRVDRGAAESHPEWLRERDDRVSVFALLREMVEELGVAPDGLGGLTEVVEDIRAEVCADKTNWLRLMESRNLTCEGFHCEMITERITPPQAPARFHNLFFHVPTGDPGVTPTFPPGRSEFDEFRWWRPADLIDSWEANEIRLPPPLVTLARDLVEAIEREGDLQTACDALAANPPSGPHRFEYGPGVECVLIPTDTLPPATHTNCFILGERGGERVIVDPAAKDEEGLEELSLKVQEIYDDGSSITATIFTHRHPDHIGDLQQISEIYQAPIWASSETLAAIPPCDSDQVLREGDSFVLDGPSGGILWDVIESPGHCPGQICLVGEAGVVSGDNCTLVGTILVPSGEGDMGAYISGLERIRDLRPKVLFPGHGPLVANPKRVLTEYIEHRKARHQKVLEAVRTGNSDIPSIASAAYSDSPGAHPLLAQDQALSHLKELQRTGDVENDGSGYTAA</sequence>
<feature type="domain" description="Nudix hydrolase" evidence="1">
    <location>
        <begin position="8"/>
        <end position="199"/>
    </location>
</feature>
<dbReference type="InterPro" id="IPR000086">
    <property type="entry name" value="NUDIX_hydrolase_dom"/>
</dbReference>
<dbReference type="SUPFAM" id="SSF55811">
    <property type="entry name" value="Nudix"/>
    <property type="match status" value="1"/>
</dbReference>
<evidence type="ECO:0000259" key="1">
    <source>
        <dbReference type="PROSITE" id="PS51462"/>
    </source>
</evidence>
<keyword evidence="2" id="KW-0378">Hydrolase</keyword>
<dbReference type="AlphaFoldDB" id="A0A075FQ02"/>
<dbReference type="Pfam" id="PF00753">
    <property type="entry name" value="Lactamase_B"/>
    <property type="match status" value="1"/>
</dbReference>
<dbReference type="PANTHER" id="PTHR23131:SF0">
    <property type="entry name" value="ENDORIBONUCLEASE LACTB2"/>
    <property type="match status" value="1"/>
</dbReference>
<proteinExistence type="predicted"/>
<dbReference type="EMBL" id="KF900343">
    <property type="protein sequence ID" value="AIE91581.1"/>
    <property type="molecule type" value="Genomic_DNA"/>
</dbReference>
<dbReference type="Gene3D" id="3.60.15.10">
    <property type="entry name" value="Ribonuclease Z/Hydroxyacylglutathione hydrolase-like"/>
    <property type="match status" value="1"/>
</dbReference>
<dbReference type="InterPro" id="IPR050662">
    <property type="entry name" value="Sec-metab_biosynth-thioest"/>
</dbReference>
<protein>
    <submittedName>
        <fullName evidence="2">Nudix hydrolase</fullName>
    </submittedName>
</protein>
<dbReference type="PANTHER" id="PTHR23131">
    <property type="entry name" value="ENDORIBONUCLEASE LACTB2"/>
    <property type="match status" value="1"/>
</dbReference>
<dbReference type="Gene3D" id="3.90.79.10">
    <property type="entry name" value="Nucleoside Triphosphate Pyrophosphohydrolase"/>
    <property type="match status" value="1"/>
</dbReference>
<dbReference type="SUPFAM" id="SSF56281">
    <property type="entry name" value="Metallo-hydrolase/oxidoreductase"/>
    <property type="match status" value="1"/>
</dbReference>